<dbReference type="AlphaFoldDB" id="A0AAV4IU94"/>
<dbReference type="FunFam" id="3.30.70.270:FF:000026">
    <property type="entry name" value="Transposon Ty3-G Gag-Pol polyprotein"/>
    <property type="match status" value="1"/>
</dbReference>
<dbReference type="Gene3D" id="3.30.70.270">
    <property type="match status" value="2"/>
</dbReference>
<dbReference type="InterPro" id="IPR050951">
    <property type="entry name" value="Retrovirus_Pol_polyprotein"/>
</dbReference>
<proteinExistence type="predicted"/>
<evidence type="ECO:0000313" key="3">
    <source>
        <dbReference type="EMBL" id="GFS12096.1"/>
    </source>
</evidence>
<dbReference type="InterPro" id="IPR000477">
    <property type="entry name" value="RT_dom"/>
</dbReference>
<dbReference type="SUPFAM" id="SSF56672">
    <property type="entry name" value="DNA/RNA polymerases"/>
    <property type="match status" value="1"/>
</dbReference>
<dbReference type="Pfam" id="PF17919">
    <property type="entry name" value="RT_RNaseH_2"/>
    <property type="match status" value="1"/>
</dbReference>
<sequence length="287" mass="33213">MWREKRYIIPTIDDIIHKVKDSKVFFKLDAASGYHQIPLDEAIAKLATFITPFGRFYFKRLPFGISSGPEIFQRLMTEILEEIEGVVCYFDDILIHTADEESRRQLLKRVKDKLQEAGLKLNEQKCTYFKKEIKFLGHIISPDGVKPDQEKVEAIKNMPEPTSVPEVRRFLGMVQYLGRYIDNLATILKHLNLLLQNDVAWTWDKAQEESFTTLKQMLTESQVLAYFDLNKETIVSADASQFGLGAVLLQKHKEGLKPVAYCFRTLTETETRYAQIEKRIISSHMGM</sequence>
<dbReference type="CDD" id="cd01647">
    <property type="entry name" value="RT_LTR"/>
    <property type="match status" value="1"/>
</dbReference>
<dbReference type="PANTHER" id="PTHR37984:SF5">
    <property type="entry name" value="PROTEIN NYNRIN-LIKE"/>
    <property type="match status" value="1"/>
</dbReference>
<evidence type="ECO:0000313" key="4">
    <source>
        <dbReference type="Proteomes" id="UP000762676"/>
    </source>
</evidence>
<evidence type="ECO:0000259" key="2">
    <source>
        <dbReference type="PROSITE" id="PS50878"/>
    </source>
</evidence>
<dbReference type="InterPro" id="IPR043502">
    <property type="entry name" value="DNA/RNA_pol_sf"/>
</dbReference>
<comment type="caution">
    <text evidence="3">The sequence shown here is derived from an EMBL/GenBank/DDBJ whole genome shotgun (WGS) entry which is preliminary data.</text>
</comment>
<keyword evidence="1" id="KW-0511">Multifunctional enzyme</keyword>
<dbReference type="PROSITE" id="PS50878">
    <property type="entry name" value="RT_POL"/>
    <property type="match status" value="1"/>
</dbReference>
<organism evidence="3 4">
    <name type="scientific">Elysia marginata</name>
    <dbReference type="NCBI Taxonomy" id="1093978"/>
    <lineage>
        <taxon>Eukaryota</taxon>
        <taxon>Metazoa</taxon>
        <taxon>Spiralia</taxon>
        <taxon>Lophotrochozoa</taxon>
        <taxon>Mollusca</taxon>
        <taxon>Gastropoda</taxon>
        <taxon>Heterobranchia</taxon>
        <taxon>Euthyneura</taxon>
        <taxon>Panpulmonata</taxon>
        <taxon>Sacoglossa</taxon>
        <taxon>Placobranchoidea</taxon>
        <taxon>Plakobranchidae</taxon>
        <taxon>Elysia</taxon>
    </lineage>
</organism>
<evidence type="ECO:0000256" key="1">
    <source>
        <dbReference type="ARBA" id="ARBA00023268"/>
    </source>
</evidence>
<protein>
    <submittedName>
        <fullName evidence="3">Pol polyprotein</fullName>
    </submittedName>
</protein>
<dbReference type="Proteomes" id="UP000762676">
    <property type="component" value="Unassembled WGS sequence"/>
</dbReference>
<keyword evidence="4" id="KW-1185">Reference proteome</keyword>
<gene>
    <name evidence="3" type="ORF">ElyMa_003103100</name>
</gene>
<accession>A0AAV4IU94</accession>
<dbReference type="Gene3D" id="3.10.10.10">
    <property type="entry name" value="HIV Type 1 Reverse Transcriptase, subunit A, domain 1"/>
    <property type="match status" value="1"/>
</dbReference>
<dbReference type="PANTHER" id="PTHR37984">
    <property type="entry name" value="PROTEIN CBG26694"/>
    <property type="match status" value="1"/>
</dbReference>
<feature type="domain" description="Reverse transcriptase" evidence="2">
    <location>
        <begin position="1"/>
        <end position="140"/>
    </location>
</feature>
<reference evidence="3 4" key="1">
    <citation type="journal article" date="2021" name="Elife">
        <title>Chloroplast acquisition without the gene transfer in kleptoplastic sea slugs, Plakobranchus ocellatus.</title>
        <authorList>
            <person name="Maeda T."/>
            <person name="Takahashi S."/>
            <person name="Yoshida T."/>
            <person name="Shimamura S."/>
            <person name="Takaki Y."/>
            <person name="Nagai Y."/>
            <person name="Toyoda A."/>
            <person name="Suzuki Y."/>
            <person name="Arimoto A."/>
            <person name="Ishii H."/>
            <person name="Satoh N."/>
            <person name="Nishiyama T."/>
            <person name="Hasebe M."/>
            <person name="Maruyama T."/>
            <person name="Minagawa J."/>
            <person name="Obokata J."/>
            <person name="Shigenobu S."/>
        </authorList>
    </citation>
    <scope>NUCLEOTIDE SEQUENCE [LARGE SCALE GENOMIC DNA]</scope>
</reference>
<dbReference type="InterPro" id="IPR043128">
    <property type="entry name" value="Rev_trsase/Diguanyl_cyclase"/>
</dbReference>
<dbReference type="InterPro" id="IPR041577">
    <property type="entry name" value="RT_RNaseH_2"/>
</dbReference>
<dbReference type="GO" id="GO:0003824">
    <property type="term" value="F:catalytic activity"/>
    <property type="evidence" value="ECO:0007669"/>
    <property type="project" value="UniProtKB-KW"/>
</dbReference>
<dbReference type="EMBL" id="BMAT01006399">
    <property type="protein sequence ID" value="GFS12096.1"/>
    <property type="molecule type" value="Genomic_DNA"/>
</dbReference>
<name>A0AAV4IU94_9GAST</name>
<dbReference type="Pfam" id="PF00078">
    <property type="entry name" value="RVT_1"/>
    <property type="match status" value="1"/>
</dbReference>